<dbReference type="Proteomes" id="UP000011777">
    <property type="component" value="Unassembled WGS sequence"/>
</dbReference>
<proteinExistence type="predicted"/>
<name>M3JCC6_CANMX</name>
<evidence type="ECO:0000259" key="2">
    <source>
        <dbReference type="SMART" id="SM00398"/>
    </source>
</evidence>
<organism evidence="3 4">
    <name type="scientific">Candida maltosa (strain Xu316)</name>
    <name type="common">Yeast</name>
    <dbReference type="NCBI Taxonomy" id="1245528"/>
    <lineage>
        <taxon>Eukaryota</taxon>
        <taxon>Fungi</taxon>
        <taxon>Dikarya</taxon>
        <taxon>Ascomycota</taxon>
        <taxon>Saccharomycotina</taxon>
        <taxon>Pichiomycetes</taxon>
        <taxon>Debaryomycetaceae</taxon>
        <taxon>Candida/Lodderomyces clade</taxon>
        <taxon>Candida</taxon>
    </lineage>
</organism>
<keyword evidence="4" id="KW-1185">Reference proteome</keyword>
<gene>
    <name evidence="3" type="ORF">G210_5343</name>
</gene>
<dbReference type="Gene3D" id="1.10.30.10">
    <property type="entry name" value="High mobility group box domain"/>
    <property type="match status" value="1"/>
</dbReference>
<evidence type="ECO:0000256" key="1">
    <source>
        <dbReference type="SAM" id="MobiDB-lite"/>
    </source>
</evidence>
<sequence>MLRSFVSPIRSIGINGVKPLTQYRFLTSSTTLFEGEKKKAKATKAPAAKGLTAAIKSAKKKHATIASAIKKTEAEHKKLAKARKEEEKVRAQQKGLEKKATTDPHSLNSMAFFVKVSGRGITDASEAFKNLSEEERQKYEEAREAYNIKAKSFFTPRPKFAPSPFCKYIKENYVFHETPTKSLKLLSEKWNTLAADEKAKYVVSPEEQKAGRKALQDWKQLRLKEYPKYLEFKENYKFEP</sequence>
<dbReference type="eggNOG" id="ENOG502RQ0U">
    <property type="taxonomic scope" value="Eukaryota"/>
</dbReference>
<dbReference type="EMBL" id="AOGT01000485">
    <property type="protein sequence ID" value="EMG49828.1"/>
    <property type="molecule type" value="Genomic_DNA"/>
</dbReference>
<feature type="region of interest" description="Disordered" evidence="1">
    <location>
        <begin position="80"/>
        <end position="102"/>
    </location>
</feature>
<accession>M3JCC6</accession>
<dbReference type="InterPro" id="IPR036910">
    <property type="entry name" value="HMG_box_dom_sf"/>
</dbReference>
<dbReference type="OMA" id="VQENYIR"/>
<dbReference type="GO" id="GO:0003677">
    <property type="term" value="F:DNA binding"/>
    <property type="evidence" value="ECO:0007669"/>
    <property type="project" value="UniProtKB-ARBA"/>
</dbReference>
<dbReference type="AlphaFoldDB" id="M3JCC6"/>
<dbReference type="SUPFAM" id="SSF47095">
    <property type="entry name" value="HMG-box"/>
    <property type="match status" value="1"/>
</dbReference>
<dbReference type="HOGENOM" id="CLU_1156246_0_0_1"/>
<reference evidence="3 4" key="1">
    <citation type="submission" date="2013-02" db="EMBL/GenBank/DDBJ databases">
        <title>Genome sequence of Candida maltosa Xu316, a potential industrial strain for xylitol and ethanol production.</title>
        <authorList>
            <person name="Yu J."/>
            <person name="Wang Q."/>
            <person name="Geng X."/>
            <person name="Bao W."/>
            <person name="He P."/>
            <person name="Cai J."/>
        </authorList>
    </citation>
    <scope>NUCLEOTIDE SEQUENCE [LARGE SCALE GENOMIC DNA]</scope>
    <source>
        <strain evidence="4">Xu316</strain>
    </source>
</reference>
<dbReference type="STRING" id="1245528.M3JCC6"/>
<protein>
    <submittedName>
        <fullName evidence="3">Putative mitochondrial HMG-like protein</fullName>
    </submittedName>
</protein>
<evidence type="ECO:0000313" key="4">
    <source>
        <dbReference type="Proteomes" id="UP000011777"/>
    </source>
</evidence>
<dbReference type="SMART" id="SM00398">
    <property type="entry name" value="HMG"/>
    <property type="match status" value="1"/>
</dbReference>
<evidence type="ECO:0000313" key="3">
    <source>
        <dbReference type="EMBL" id="EMG49828.1"/>
    </source>
</evidence>
<dbReference type="InterPro" id="IPR009071">
    <property type="entry name" value="HMG_box_dom"/>
</dbReference>
<comment type="caution">
    <text evidence="3">The sequence shown here is derived from an EMBL/GenBank/DDBJ whole genome shotgun (WGS) entry which is preliminary data.</text>
</comment>
<feature type="domain" description="HMG box" evidence="2">
    <location>
        <begin position="157"/>
        <end position="220"/>
    </location>
</feature>